<gene>
    <name evidence="2" type="ORF">OsJ_33436</name>
</gene>
<feature type="region of interest" description="Disordered" evidence="1">
    <location>
        <begin position="187"/>
        <end position="216"/>
    </location>
</feature>
<accession>A3C9X2</accession>
<name>A3C9X2_ORYSJ</name>
<dbReference type="Proteomes" id="UP000007752">
    <property type="component" value="Chromosome 11"/>
</dbReference>
<reference evidence="2" key="2">
    <citation type="submission" date="2008-12" db="EMBL/GenBank/DDBJ databases">
        <title>Improved gene annotation of the rice (Oryza sativa) genomes.</title>
        <authorList>
            <person name="Wang J."/>
            <person name="Li R."/>
            <person name="Fan W."/>
            <person name="Huang Q."/>
            <person name="Zhang J."/>
            <person name="Zhou Y."/>
            <person name="Hu Y."/>
            <person name="Zi S."/>
            <person name="Li J."/>
            <person name="Ni P."/>
            <person name="Zheng H."/>
            <person name="Zhang Y."/>
            <person name="Zhao M."/>
            <person name="Hao Q."/>
            <person name="McDermott J."/>
            <person name="Samudrala R."/>
            <person name="Kristiansen K."/>
            <person name="Wong G.K.-S."/>
        </authorList>
    </citation>
    <scope>NUCLEOTIDE SEQUENCE</scope>
</reference>
<organism evidence="2">
    <name type="scientific">Oryza sativa subsp. japonica</name>
    <name type="common">Rice</name>
    <dbReference type="NCBI Taxonomy" id="39947"/>
    <lineage>
        <taxon>Eukaryota</taxon>
        <taxon>Viridiplantae</taxon>
        <taxon>Streptophyta</taxon>
        <taxon>Embryophyta</taxon>
        <taxon>Tracheophyta</taxon>
        <taxon>Spermatophyta</taxon>
        <taxon>Magnoliopsida</taxon>
        <taxon>Liliopsida</taxon>
        <taxon>Poales</taxon>
        <taxon>Poaceae</taxon>
        <taxon>BOP clade</taxon>
        <taxon>Oryzoideae</taxon>
        <taxon>Oryzeae</taxon>
        <taxon>Oryzinae</taxon>
        <taxon>Oryza</taxon>
        <taxon>Oryza sativa</taxon>
    </lineage>
</organism>
<reference evidence="2" key="1">
    <citation type="journal article" date="2005" name="PLoS Biol.">
        <title>The genomes of Oryza sativa: a history of duplications.</title>
        <authorList>
            <person name="Yu J."/>
            <person name="Wang J."/>
            <person name="Lin W."/>
            <person name="Li S."/>
            <person name="Li H."/>
            <person name="Zhou J."/>
            <person name="Ni P."/>
            <person name="Dong W."/>
            <person name="Hu S."/>
            <person name="Zeng C."/>
            <person name="Zhang J."/>
            <person name="Zhang Y."/>
            <person name="Li R."/>
            <person name="Xu Z."/>
            <person name="Li S."/>
            <person name="Li X."/>
            <person name="Zheng H."/>
            <person name="Cong L."/>
            <person name="Lin L."/>
            <person name="Yin J."/>
            <person name="Geng J."/>
            <person name="Li G."/>
            <person name="Shi J."/>
            <person name="Liu J."/>
            <person name="Lv H."/>
            <person name="Li J."/>
            <person name="Wang J."/>
            <person name="Deng Y."/>
            <person name="Ran L."/>
            <person name="Shi X."/>
            <person name="Wang X."/>
            <person name="Wu Q."/>
            <person name="Li C."/>
            <person name="Ren X."/>
            <person name="Wang J."/>
            <person name="Wang X."/>
            <person name="Li D."/>
            <person name="Liu D."/>
            <person name="Zhang X."/>
            <person name="Ji Z."/>
            <person name="Zhao W."/>
            <person name="Sun Y."/>
            <person name="Zhang Z."/>
            <person name="Bao J."/>
            <person name="Han Y."/>
            <person name="Dong L."/>
            <person name="Ji J."/>
            <person name="Chen P."/>
            <person name="Wu S."/>
            <person name="Liu J."/>
            <person name="Xiao Y."/>
            <person name="Bu D."/>
            <person name="Tan J."/>
            <person name="Yang L."/>
            <person name="Ye C."/>
            <person name="Zhang J."/>
            <person name="Xu J."/>
            <person name="Zhou Y."/>
            <person name="Yu Y."/>
            <person name="Zhang B."/>
            <person name="Zhuang S."/>
            <person name="Wei H."/>
            <person name="Liu B."/>
            <person name="Lei M."/>
            <person name="Yu H."/>
            <person name="Li Y."/>
            <person name="Xu H."/>
            <person name="Wei S."/>
            <person name="He X."/>
            <person name="Fang L."/>
            <person name="Zhang Z."/>
            <person name="Zhang Y."/>
            <person name="Huang X."/>
            <person name="Su Z."/>
            <person name="Tong W."/>
            <person name="Li J."/>
            <person name="Tong Z."/>
            <person name="Li S."/>
            <person name="Ye J."/>
            <person name="Wang L."/>
            <person name="Fang L."/>
            <person name="Lei T."/>
            <person name="Chen C."/>
            <person name="Chen H."/>
            <person name="Xu Z."/>
            <person name="Li H."/>
            <person name="Huang H."/>
            <person name="Zhang F."/>
            <person name="Xu H."/>
            <person name="Li N."/>
            <person name="Zhao C."/>
            <person name="Li S."/>
            <person name="Dong L."/>
            <person name="Huang Y."/>
            <person name="Li L."/>
            <person name="Xi Y."/>
            <person name="Qi Q."/>
            <person name="Li W."/>
            <person name="Zhang B."/>
            <person name="Hu W."/>
            <person name="Zhang Y."/>
            <person name="Tian X."/>
            <person name="Jiao Y."/>
            <person name="Liang X."/>
            <person name="Jin J."/>
            <person name="Gao L."/>
            <person name="Zheng W."/>
            <person name="Hao B."/>
            <person name="Liu S."/>
            <person name="Wang W."/>
            <person name="Yuan L."/>
            <person name="Cao M."/>
            <person name="McDermott J."/>
            <person name="Samudrala R."/>
            <person name="Wang J."/>
            <person name="Wong G.K."/>
            <person name="Yang H."/>
        </authorList>
    </citation>
    <scope>NUCLEOTIDE SEQUENCE [LARGE SCALE GENOMIC DNA]</scope>
</reference>
<dbReference type="AlphaFoldDB" id="A3C9X2"/>
<sequence length="594" mass="66837">MDDLTARPLLDSVVVSATGEIERRRERFSARSLVAWQVGALGDKVELNVFADDVRSAFHIRRADIQFTKFHPEDFFVTCSNQSDRDAILRQPRLATASGRVFLFRPWDESLHGVPVRYRYRARLCIEGVPMHARTDETAAKVIGRKCSIHYVEEYSRRGNYNRTYDMWVWTDEPRAIPRGGSFAITSADKEGLPTDIPLPELEPLRNPPPSEPKKGWSYDVLIHVDTLEDLHARKAWAYKWDYKVQDDGINFREYPLPCRAEPDPARGPDDEDEDGNDPSRGRYRSRSLWDRLSGRSHSRSRDPNRRDTQRRDQERRGRSRDRERSDHRYRGHRSREPSEVRPPLPAQTDPQLPPLIPSSAAASPCKLLSPLRNLGSDDDAASPLVCTSVAAVEILQPDEPLFSQGRVDILDILESHLDPMLHEAAVHHSIYSPDTSSPRVSSPVFVPTSTGHAGADTPSACKAMKIDSFINGLATPVQPPLLPAPDVNARKPSRAKVKIPALVSAQRHSERLLCKRRAGAKLENFAQEILSKKFGIIDESASFDDNIKKLYLQRYKKPLSPASLKIIADLVEKGGCKTIGMKNLKKNAAVAPL</sequence>
<dbReference type="PANTHER" id="PTHR33087">
    <property type="entry name" value="OS07G0539200 PROTEIN"/>
    <property type="match status" value="1"/>
</dbReference>
<evidence type="ECO:0000313" key="2">
    <source>
        <dbReference type="EMBL" id="EAZ17885.1"/>
    </source>
</evidence>
<dbReference type="EMBL" id="CM000148">
    <property type="protein sequence ID" value="EAZ17885.1"/>
    <property type="molecule type" value="Genomic_DNA"/>
</dbReference>
<feature type="region of interest" description="Disordered" evidence="1">
    <location>
        <begin position="256"/>
        <end position="359"/>
    </location>
</feature>
<dbReference type="InterPro" id="IPR053253">
    <property type="entry name" value="Sex_diff_modulator"/>
</dbReference>
<feature type="compositionally biased region" description="Pro residues" evidence="1">
    <location>
        <begin position="341"/>
        <end position="357"/>
    </location>
</feature>
<evidence type="ECO:0000256" key="1">
    <source>
        <dbReference type="SAM" id="MobiDB-lite"/>
    </source>
</evidence>
<proteinExistence type="predicted"/>
<protein>
    <submittedName>
        <fullName evidence="2">Uncharacterized protein</fullName>
    </submittedName>
</protein>
<feature type="compositionally biased region" description="Basic and acidic residues" evidence="1">
    <location>
        <begin position="288"/>
        <end position="340"/>
    </location>
</feature>
<dbReference type="PANTHER" id="PTHR33087:SF31">
    <property type="entry name" value="OS06G0482850 PROTEIN"/>
    <property type="match status" value="1"/>
</dbReference>